<protein>
    <submittedName>
        <fullName evidence="2">Uncharacterized protein</fullName>
    </submittedName>
</protein>
<reference evidence="2 3" key="1">
    <citation type="submission" date="2015-10" db="EMBL/GenBank/DDBJ databases">
        <title>Genome analyses suggest a sexual origin of heterokaryosis in a supposedly ancient asexual fungus.</title>
        <authorList>
            <person name="Ropars J."/>
            <person name="Sedzielewska K."/>
            <person name="Noel J."/>
            <person name="Charron P."/>
            <person name="Farinelli L."/>
            <person name="Marton T."/>
            <person name="Kruger M."/>
            <person name="Pelin A."/>
            <person name="Brachmann A."/>
            <person name="Corradi N."/>
        </authorList>
    </citation>
    <scope>NUCLEOTIDE SEQUENCE [LARGE SCALE GENOMIC DNA]</scope>
    <source>
        <strain evidence="2 3">A4</strain>
    </source>
</reference>
<dbReference type="AlphaFoldDB" id="A0A2I1HRN2"/>
<accession>A0A2I1HRN2</accession>
<dbReference type="EMBL" id="LLXI01005450">
    <property type="protein sequence ID" value="PKY61508.1"/>
    <property type="molecule type" value="Genomic_DNA"/>
</dbReference>
<name>A0A2I1HRN2_9GLOM</name>
<dbReference type="EMBL" id="LLXI01005454">
    <property type="protein sequence ID" value="PKY61512.1"/>
    <property type="molecule type" value="Genomic_DNA"/>
</dbReference>
<proteinExistence type="predicted"/>
<organism evidence="2 3">
    <name type="scientific">Rhizophagus irregularis</name>
    <dbReference type="NCBI Taxonomy" id="588596"/>
    <lineage>
        <taxon>Eukaryota</taxon>
        <taxon>Fungi</taxon>
        <taxon>Fungi incertae sedis</taxon>
        <taxon>Mucoromycota</taxon>
        <taxon>Glomeromycotina</taxon>
        <taxon>Glomeromycetes</taxon>
        <taxon>Glomerales</taxon>
        <taxon>Glomeraceae</taxon>
        <taxon>Rhizophagus</taxon>
    </lineage>
</organism>
<comment type="caution">
    <text evidence="2">The sequence shown here is derived from an EMBL/GenBank/DDBJ whole genome shotgun (WGS) entry which is preliminary data.</text>
</comment>
<sequence>METVGFISFRRLSCENGNFFFVSAIGHIRVWRLIFKRLEFCMWAFYRNLALNSEDTKYSGTPASSMDGFLRFTLLFLDHTIYCKLTVEVELLKHF</sequence>
<evidence type="ECO:0000313" key="2">
    <source>
        <dbReference type="EMBL" id="PKY61512.1"/>
    </source>
</evidence>
<gene>
    <name evidence="1" type="ORF">RhiirA4_486579</name>
    <name evidence="2" type="ORF">RhiirA4_486585</name>
</gene>
<evidence type="ECO:0000313" key="1">
    <source>
        <dbReference type="EMBL" id="PKY61508.1"/>
    </source>
</evidence>
<keyword evidence="3" id="KW-1185">Reference proteome</keyword>
<evidence type="ECO:0000313" key="3">
    <source>
        <dbReference type="Proteomes" id="UP000234323"/>
    </source>
</evidence>
<dbReference type="Proteomes" id="UP000234323">
    <property type="component" value="Unassembled WGS sequence"/>
</dbReference>